<evidence type="ECO:0008006" key="3">
    <source>
        <dbReference type="Google" id="ProtNLM"/>
    </source>
</evidence>
<gene>
    <name evidence="1" type="ORF">ACFQSB_37195</name>
</gene>
<dbReference type="CDD" id="cd00093">
    <property type="entry name" value="HTH_XRE"/>
    <property type="match status" value="1"/>
</dbReference>
<dbReference type="Gene3D" id="1.10.260.40">
    <property type="entry name" value="lambda repressor-like DNA-binding domains"/>
    <property type="match status" value="1"/>
</dbReference>
<proteinExistence type="predicted"/>
<dbReference type="EMBL" id="JBHTCG010000046">
    <property type="protein sequence ID" value="MFC7387895.1"/>
    <property type="molecule type" value="Genomic_DNA"/>
</dbReference>
<dbReference type="Proteomes" id="UP001596496">
    <property type="component" value="Unassembled WGS sequence"/>
</dbReference>
<name>A0ABW2PHM0_9ACTN</name>
<keyword evidence="2" id="KW-1185">Reference proteome</keyword>
<dbReference type="RefSeq" id="WP_380831813.1">
    <property type="nucleotide sequence ID" value="NZ_JBHTCG010000046.1"/>
</dbReference>
<protein>
    <recommendedName>
        <fullName evidence="3">XRE family transcriptional regulator</fullName>
    </recommendedName>
</protein>
<comment type="caution">
    <text evidence="1">The sequence shown here is derived from an EMBL/GenBank/DDBJ whole genome shotgun (WGS) entry which is preliminary data.</text>
</comment>
<dbReference type="InterPro" id="IPR001387">
    <property type="entry name" value="Cro/C1-type_HTH"/>
</dbReference>
<accession>A0ABW2PHM0</accession>
<reference evidence="2" key="1">
    <citation type="journal article" date="2019" name="Int. J. Syst. Evol. Microbiol.">
        <title>The Global Catalogue of Microorganisms (GCM) 10K type strain sequencing project: providing services to taxonomists for standard genome sequencing and annotation.</title>
        <authorList>
            <consortium name="The Broad Institute Genomics Platform"/>
            <consortium name="The Broad Institute Genome Sequencing Center for Infectious Disease"/>
            <person name="Wu L."/>
            <person name="Ma J."/>
        </authorList>
    </citation>
    <scope>NUCLEOTIDE SEQUENCE [LARGE SCALE GENOMIC DNA]</scope>
    <source>
        <strain evidence="2">CECT 7649</strain>
    </source>
</reference>
<evidence type="ECO:0000313" key="1">
    <source>
        <dbReference type="EMBL" id="MFC7387895.1"/>
    </source>
</evidence>
<organism evidence="1 2">
    <name type="scientific">Sphaerisporangium rhizosphaerae</name>
    <dbReference type="NCBI Taxonomy" id="2269375"/>
    <lineage>
        <taxon>Bacteria</taxon>
        <taxon>Bacillati</taxon>
        <taxon>Actinomycetota</taxon>
        <taxon>Actinomycetes</taxon>
        <taxon>Streptosporangiales</taxon>
        <taxon>Streptosporangiaceae</taxon>
        <taxon>Sphaerisporangium</taxon>
    </lineage>
</organism>
<sequence>MIGIDIPLWAARLRAWRRGRLWSREDLAGRMAGAADDDTRDRLPAGEGLTAMIRAWETGEARPAPRYAELLCGVFGARERELFGQESGEPAGTTLWHHLTGVPLLPGRFTAEEEERTGRAIEDPRRADEPTVAYLSAVVEACDRPDVRPGEQAGALSAVFGVLRGFRGEAGSGVRRSLITLSSRDADAVGRMWYEAGDLRRALWWSDVARRSAAQAQDERLVAYTLAGRAGLTGPETDPGEVVEIAVAARERPAREHAVPSPGLAAMARLREALGHAMAGEEDLCRRRLEESAEPPGEEPEERPRFGWDYSPTLHDLLAADCLLDLGHTGDAIEILERELATAGRSRETAYDLARLAHAYADAHEGERCAQAARRALDLARQTGAARALRELDLTLAARSRAPVSTAAPRGW</sequence>
<dbReference type="InterPro" id="IPR010982">
    <property type="entry name" value="Lambda_DNA-bd_dom_sf"/>
</dbReference>
<evidence type="ECO:0000313" key="2">
    <source>
        <dbReference type="Proteomes" id="UP001596496"/>
    </source>
</evidence>